<dbReference type="RefSeq" id="XP_065960309.1">
    <property type="nucleotide sequence ID" value="XM_066109387.1"/>
</dbReference>
<dbReference type="AlphaFoldDB" id="A0A5M9KYX4"/>
<name>A0A5M9KYX4_9PLEO</name>
<evidence type="ECO:0000313" key="1">
    <source>
        <dbReference type="EMBL" id="KAF7567266.1"/>
    </source>
</evidence>
<gene>
    <name evidence="1" type="ORF">PtrM4_138570</name>
</gene>
<proteinExistence type="predicted"/>
<evidence type="ECO:0000313" key="2">
    <source>
        <dbReference type="Proteomes" id="UP000245464"/>
    </source>
</evidence>
<comment type="caution">
    <text evidence="1">The sequence shown here is derived from an EMBL/GenBank/DDBJ whole genome shotgun (WGS) entry which is preliminary data.</text>
</comment>
<dbReference type="EMBL" id="NQIK02000008">
    <property type="protein sequence ID" value="KAF7567266.1"/>
    <property type="molecule type" value="Genomic_DNA"/>
</dbReference>
<dbReference type="Proteomes" id="UP000245464">
    <property type="component" value="Chromosome 8"/>
</dbReference>
<organism evidence="1 2">
    <name type="scientific">Pyrenophora tritici-repentis</name>
    <dbReference type="NCBI Taxonomy" id="45151"/>
    <lineage>
        <taxon>Eukaryota</taxon>
        <taxon>Fungi</taxon>
        <taxon>Dikarya</taxon>
        <taxon>Ascomycota</taxon>
        <taxon>Pezizomycotina</taxon>
        <taxon>Dothideomycetes</taxon>
        <taxon>Pleosporomycetidae</taxon>
        <taxon>Pleosporales</taxon>
        <taxon>Pleosporineae</taxon>
        <taxon>Pleosporaceae</taxon>
        <taxon>Pyrenophora</taxon>
    </lineage>
</organism>
<reference evidence="1 2" key="1">
    <citation type="journal article" date="2018" name="BMC Genomics">
        <title>Comparative genomics of the wheat fungal pathogen Pyrenophora tritici-repentis reveals chromosomal variations and genome plasticity.</title>
        <authorList>
            <person name="Moolhuijzen P."/>
            <person name="See P.T."/>
            <person name="Hane J.K."/>
            <person name="Shi G."/>
            <person name="Liu Z."/>
            <person name="Oliver R.P."/>
            <person name="Moffat C.S."/>
        </authorList>
    </citation>
    <scope>NUCLEOTIDE SEQUENCE [LARGE SCALE GENOMIC DNA]</scope>
    <source>
        <strain evidence="1">M4</strain>
    </source>
</reference>
<sequence length="67" mass="7373">MQLTYLYITGLLAAFALAWPAHLRRAVDCAFSTAPADQFKTCESMAADWAISIDKFKQLNSTVSCPT</sequence>
<dbReference type="KEGG" id="ptrr:90957708"/>
<accession>A0A5M9KYX4</accession>
<dbReference type="GeneID" id="90957708"/>
<protein>
    <submittedName>
        <fullName evidence="1">Uncharacterized protein</fullName>
    </submittedName>
</protein>